<dbReference type="RefSeq" id="WP_185118048.1">
    <property type="nucleotide sequence ID" value="NZ_JACJVQ010000002.1"/>
</dbReference>
<organism evidence="1 2">
    <name type="scientific">Cohnella thailandensis</name>
    <dbReference type="NCBI Taxonomy" id="557557"/>
    <lineage>
        <taxon>Bacteria</taxon>
        <taxon>Bacillati</taxon>
        <taxon>Bacillota</taxon>
        <taxon>Bacilli</taxon>
        <taxon>Bacillales</taxon>
        <taxon>Paenibacillaceae</taxon>
        <taxon>Cohnella</taxon>
    </lineage>
</organism>
<proteinExistence type="predicted"/>
<dbReference type="Proteomes" id="UP000535838">
    <property type="component" value="Unassembled WGS sequence"/>
</dbReference>
<dbReference type="AlphaFoldDB" id="A0A841SVU0"/>
<protein>
    <submittedName>
        <fullName evidence="1">Fe-S cluster assembly protein HesB</fullName>
    </submittedName>
</protein>
<gene>
    <name evidence="1" type="ORF">H7B67_01600</name>
</gene>
<sequence>MELVISPTAVSCFKNDWGYNNGDQVRIFVRYVSGGTEPYGFGIMKDDPMDPAAVVEADRVTFYMENKDVWFLESKQLKIDCLNGDIVFLVGDA</sequence>
<evidence type="ECO:0000313" key="2">
    <source>
        <dbReference type="Proteomes" id="UP000535838"/>
    </source>
</evidence>
<dbReference type="InterPro" id="IPR035903">
    <property type="entry name" value="HesB-like_dom_sf"/>
</dbReference>
<comment type="caution">
    <text evidence="1">The sequence shown here is derived from an EMBL/GenBank/DDBJ whole genome shotgun (WGS) entry which is preliminary data.</text>
</comment>
<keyword evidence="2" id="KW-1185">Reference proteome</keyword>
<name>A0A841SVU0_9BACL</name>
<evidence type="ECO:0000313" key="1">
    <source>
        <dbReference type="EMBL" id="MBB6632821.1"/>
    </source>
</evidence>
<accession>A0A841SVU0</accession>
<reference evidence="1 2" key="1">
    <citation type="submission" date="2020-08" db="EMBL/GenBank/DDBJ databases">
        <title>Cohnella phylogeny.</title>
        <authorList>
            <person name="Dunlap C."/>
        </authorList>
    </citation>
    <scope>NUCLEOTIDE SEQUENCE [LARGE SCALE GENOMIC DNA]</scope>
    <source>
        <strain evidence="1 2">DSM 25241</strain>
    </source>
</reference>
<dbReference type="EMBL" id="JACJVQ010000002">
    <property type="protein sequence ID" value="MBB6632821.1"/>
    <property type="molecule type" value="Genomic_DNA"/>
</dbReference>
<dbReference type="SUPFAM" id="SSF89360">
    <property type="entry name" value="HesB-like domain"/>
    <property type="match status" value="1"/>
</dbReference>